<keyword evidence="4" id="KW-1185">Reference proteome</keyword>
<feature type="coiled-coil region" evidence="1">
    <location>
        <begin position="231"/>
        <end position="272"/>
    </location>
</feature>
<name>A0AB34JBS1_PRYPA</name>
<feature type="region of interest" description="Disordered" evidence="2">
    <location>
        <begin position="143"/>
        <end position="163"/>
    </location>
</feature>
<protein>
    <recommendedName>
        <fullName evidence="5">Centrosomal protein of 162 kDa</fullName>
    </recommendedName>
</protein>
<feature type="region of interest" description="Disordered" evidence="2">
    <location>
        <begin position="1"/>
        <end position="31"/>
    </location>
</feature>
<evidence type="ECO:0000313" key="4">
    <source>
        <dbReference type="Proteomes" id="UP001515480"/>
    </source>
</evidence>
<keyword evidence="1" id="KW-0175">Coiled coil</keyword>
<feature type="region of interest" description="Disordered" evidence="2">
    <location>
        <begin position="272"/>
        <end position="301"/>
    </location>
</feature>
<organism evidence="3 4">
    <name type="scientific">Prymnesium parvum</name>
    <name type="common">Toxic golden alga</name>
    <dbReference type="NCBI Taxonomy" id="97485"/>
    <lineage>
        <taxon>Eukaryota</taxon>
        <taxon>Haptista</taxon>
        <taxon>Haptophyta</taxon>
        <taxon>Prymnesiophyceae</taxon>
        <taxon>Prymnesiales</taxon>
        <taxon>Prymnesiaceae</taxon>
        <taxon>Prymnesium</taxon>
    </lineage>
</organism>
<evidence type="ECO:0000256" key="1">
    <source>
        <dbReference type="SAM" id="Coils"/>
    </source>
</evidence>
<comment type="caution">
    <text evidence="3">The sequence shown here is derived from an EMBL/GenBank/DDBJ whole genome shotgun (WGS) entry which is preliminary data.</text>
</comment>
<dbReference type="Proteomes" id="UP001515480">
    <property type="component" value="Unassembled WGS sequence"/>
</dbReference>
<reference evidence="3 4" key="1">
    <citation type="journal article" date="2024" name="Science">
        <title>Giant polyketide synthase enzymes in the biosynthesis of giant marine polyether toxins.</title>
        <authorList>
            <person name="Fallon T.R."/>
            <person name="Shende V.V."/>
            <person name="Wierzbicki I.H."/>
            <person name="Pendleton A.L."/>
            <person name="Watervoot N.F."/>
            <person name="Auber R.P."/>
            <person name="Gonzalez D.J."/>
            <person name="Wisecaver J.H."/>
            <person name="Moore B.S."/>
        </authorList>
    </citation>
    <scope>NUCLEOTIDE SEQUENCE [LARGE SCALE GENOMIC DNA]</scope>
    <source>
        <strain evidence="3 4">12B1</strain>
    </source>
</reference>
<dbReference type="EMBL" id="JBGBPQ010000011">
    <property type="protein sequence ID" value="KAL1516033.1"/>
    <property type="molecule type" value="Genomic_DNA"/>
</dbReference>
<evidence type="ECO:0008006" key="5">
    <source>
        <dbReference type="Google" id="ProtNLM"/>
    </source>
</evidence>
<accession>A0AB34JBS1</accession>
<gene>
    <name evidence="3" type="ORF">AB1Y20_002646</name>
</gene>
<dbReference type="AlphaFoldDB" id="A0AB34JBS1"/>
<proteinExistence type="predicted"/>
<evidence type="ECO:0000313" key="3">
    <source>
        <dbReference type="EMBL" id="KAL1516033.1"/>
    </source>
</evidence>
<evidence type="ECO:0000256" key="2">
    <source>
        <dbReference type="SAM" id="MobiDB-lite"/>
    </source>
</evidence>
<sequence>MAADERMAGRREASAVRKQDAPPRRRAKAEEEARRALALLEAETAQAEEQLAALRRSIGARADRKPPRPPDAEGLHRVLAQLKARRAQLERLKGAVEDPSAALRAEDSLADLRQELAGLQKEQIAQARELRMVSRKVDELRAQYEGEQSVSQSAEQQEDEMESYIQRLKQLEKSDGERRAKSKEAKARCEEEWNQWFGMLCLAAKQLQAKVDAGDSRMAKWTERWDPATPAANVLETAHQLQSEYSSLKARHRDLEAKEAIHKEKLEKAQSRIDASILSNQKPPVGVSAISGARGRSKHVE</sequence>
<feature type="compositionally biased region" description="Low complexity" evidence="2">
    <location>
        <begin position="145"/>
        <end position="155"/>
    </location>
</feature>